<evidence type="ECO:0000313" key="2">
    <source>
        <dbReference type="Proteomes" id="UP000197619"/>
    </source>
</evidence>
<accession>A0A218V3J8</accession>
<gene>
    <name evidence="1" type="ORF">RLOC_00011861</name>
</gene>
<evidence type="ECO:0000313" key="1">
    <source>
        <dbReference type="EMBL" id="OWK60536.1"/>
    </source>
</evidence>
<protein>
    <submittedName>
        <fullName evidence="1">Uncharacterized protein</fullName>
    </submittedName>
</protein>
<comment type="caution">
    <text evidence="1">The sequence shown here is derived from an EMBL/GenBank/DDBJ whole genome shotgun (WGS) entry which is preliminary data.</text>
</comment>
<organism evidence="1 2">
    <name type="scientific">Lonchura striata</name>
    <name type="common">white-rumped munia</name>
    <dbReference type="NCBI Taxonomy" id="40157"/>
    <lineage>
        <taxon>Eukaryota</taxon>
        <taxon>Metazoa</taxon>
        <taxon>Chordata</taxon>
        <taxon>Craniata</taxon>
        <taxon>Vertebrata</taxon>
        <taxon>Euteleostomi</taxon>
        <taxon>Archelosauria</taxon>
        <taxon>Archosauria</taxon>
        <taxon>Dinosauria</taxon>
        <taxon>Saurischia</taxon>
        <taxon>Theropoda</taxon>
        <taxon>Coelurosauria</taxon>
        <taxon>Aves</taxon>
        <taxon>Neognathae</taxon>
        <taxon>Neoaves</taxon>
        <taxon>Telluraves</taxon>
        <taxon>Australaves</taxon>
        <taxon>Passeriformes</taxon>
        <taxon>Passeroidea</taxon>
        <taxon>Estrildidae</taxon>
        <taxon>Estrildinae</taxon>
        <taxon>Lonchura</taxon>
    </lineage>
</organism>
<sequence length="65" mass="7276">MDEKALPEIFVVYLELSNRCCTWKKGNLQRGWEANPEVGLSSVVQGRGILHFLTAEGTKVMLRGV</sequence>
<name>A0A218V3J8_9PASE</name>
<keyword evidence="2" id="KW-1185">Reference proteome</keyword>
<proteinExistence type="predicted"/>
<reference evidence="1 2" key="1">
    <citation type="submission" date="2017-05" db="EMBL/GenBank/DDBJ databases">
        <title>Genome of assembly of the Bengalese finch, Lonchura striata domestica.</title>
        <authorList>
            <person name="Colquitt B.M."/>
            <person name="Brainard M.S."/>
        </authorList>
    </citation>
    <scope>NUCLEOTIDE SEQUENCE [LARGE SCALE GENOMIC DNA]</scope>
    <source>
        <strain evidence="1">White83orange57</strain>
    </source>
</reference>
<dbReference type="Proteomes" id="UP000197619">
    <property type="component" value="Unassembled WGS sequence"/>
</dbReference>
<dbReference type="EMBL" id="MUZQ01000058">
    <property type="protein sequence ID" value="OWK60536.1"/>
    <property type="molecule type" value="Genomic_DNA"/>
</dbReference>
<dbReference type="AlphaFoldDB" id="A0A218V3J8"/>